<reference evidence="1" key="1">
    <citation type="journal article" date="2014" name="Front. Microbiol.">
        <title>High frequency of phylogenetically diverse reductive dehalogenase-homologous genes in deep subseafloor sedimentary metagenomes.</title>
        <authorList>
            <person name="Kawai M."/>
            <person name="Futagami T."/>
            <person name="Toyoda A."/>
            <person name="Takaki Y."/>
            <person name="Nishi S."/>
            <person name="Hori S."/>
            <person name="Arai W."/>
            <person name="Tsubouchi T."/>
            <person name="Morono Y."/>
            <person name="Uchiyama I."/>
            <person name="Ito T."/>
            <person name="Fujiyama A."/>
            <person name="Inagaki F."/>
            <person name="Takami H."/>
        </authorList>
    </citation>
    <scope>NUCLEOTIDE SEQUENCE</scope>
    <source>
        <strain evidence="1">Expedition CK06-06</strain>
    </source>
</reference>
<dbReference type="EMBL" id="BARS01008862">
    <property type="protein sequence ID" value="GAF67633.1"/>
    <property type="molecule type" value="Genomic_DNA"/>
</dbReference>
<dbReference type="AlphaFoldDB" id="X0RFT9"/>
<accession>X0RFT9</accession>
<organism evidence="1">
    <name type="scientific">marine sediment metagenome</name>
    <dbReference type="NCBI Taxonomy" id="412755"/>
    <lineage>
        <taxon>unclassified sequences</taxon>
        <taxon>metagenomes</taxon>
        <taxon>ecological metagenomes</taxon>
    </lineage>
</organism>
<gene>
    <name evidence="1" type="ORF">S01H1_16802</name>
</gene>
<name>X0RFT9_9ZZZZ</name>
<proteinExistence type="predicted"/>
<feature type="non-terminal residue" evidence="1">
    <location>
        <position position="117"/>
    </location>
</feature>
<sequence>MVLPSHSVENCVKNLFEGDGGYIALESLQTLGDLYRLEEATPEEKAEILKVFERVLQEPFDGMYGSDIIKERALERVLQLSDKESRGVVYRALANDSPEFRPYVRRRLTENIGAKRE</sequence>
<protein>
    <submittedName>
        <fullName evidence="1">Uncharacterized protein</fullName>
    </submittedName>
</protein>
<comment type="caution">
    <text evidence="1">The sequence shown here is derived from an EMBL/GenBank/DDBJ whole genome shotgun (WGS) entry which is preliminary data.</text>
</comment>
<evidence type="ECO:0000313" key="1">
    <source>
        <dbReference type="EMBL" id="GAF67633.1"/>
    </source>
</evidence>